<keyword evidence="3" id="KW-1185">Reference proteome</keyword>
<dbReference type="InterPro" id="IPR045111">
    <property type="entry name" value="Vps41/Vps8"/>
</dbReference>
<dbReference type="GO" id="GO:0006623">
    <property type="term" value="P:protein targeting to vacuole"/>
    <property type="evidence" value="ECO:0007669"/>
    <property type="project" value="InterPro"/>
</dbReference>
<dbReference type="GO" id="GO:0005770">
    <property type="term" value="C:late endosome"/>
    <property type="evidence" value="ECO:0007669"/>
    <property type="project" value="TreeGrafter"/>
</dbReference>
<dbReference type="InterPro" id="IPR015943">
    <property type="entry name" value="WD40/YVTN_repeat-like_dom_sf"/>
</dbReference>
<gene>
    <name evidence="2" type="ORF">N7494_006597</name>
</gene>
<feature type="compositionally biased region" description="Acidic residues" evidence="1">
    <location>
        <begin position="45"/>
        <end position="71"/>
    </location>
</feature>
<name>A0AAD6CWQ6_9EURO</name>
<dbReference type="GO" id="GO:0016236">
    <property type="term" value="P:macroautophagy"/>
    <property type="evidence" value="ECO:0007669"/>
    <property type="project" value="TreeGrafter"/>
</dbReference>
<sequence length="201" mass="22014">MDAPGETKANWGSENRLTENDASPRSRSPSDTNPDEHERRHQSSEDESEGSDDRGDDEDQDLDESDEEDEEPKLKYAYLSKHLGSVYRNGDATSTFLVAGDKMIVGTHNGVIHVLSLPLMQPLRVYHAHSASVTSISISPFPPPLPNSKLDAAVRQAAEDPRPPDTDLHQLGQHSGSPQVKPASGCPKHTVQCNLYRIGLN</sequence>
<comment type="caution">
    <text evidence="2">The sequence shown here is derived from an EMBL/GenBank/DDBJ whole genome shotgun (WGS) entry which is preliminary data.</text>
</comment>
<dbReference type="AlphaFoldDB" id="A0AAD6CWQ6"/>
<dbReference type="Proteomes" id="UP001220324">
    <property type="component" value="Unassembled WGS sequence"/>
</dbReference>
<proteinExistence type="predicted"/>
<dbReference type="GO" id="GO:0009267">
    <property type="term" value="P:cellular response to starvation"/>
    <property type="evidence" value="ECO:0007669"/>
    <property type="project" value="TreeGrafter"/>
</dbReference>
<accession>A0AAD6CWQ6</accession>
<dbReference type="PANTHER" id="PTHR12616:SF1">
    <property type="entry name" value="VACUOLAR PROTEIN SORTING-ASSOCIATED PROTEIN 41 HOMOLOG"/>
    <property type="match status" value="1"/>
</dbReference>
<feature type="region of interest" description="Disordered" evidence="1">
    <location>
        <begin position="152"/>
        <end position="186"/>
    </location>
</feature>
<evidence type="ECO:0000313" key="3">
    <source>
        <dbReference type="Proteomes" id="UP001220324"/>
    </source>
</evidence>
<evidence type="ECO:0000256" key="1">
    <source>
        <dbReference type="SAM" id="MobiDB-lite"/>
    </source>
</evidence>
<feature type="region of interest" description="Disordered" evidence="1">
    <location>
        <begin position="1"/>
        <end position="73"/>
    </location>
</feature>
<dbReference type="EMBL" id="JAQIZZ010000005">
    <property type="protein sequence ID" value="KAJ5541521.1"/>
    <property type="molecule type" value="Genomic_DNA"/>
</dbReference>
<dbReference type="SUPFAM" id="SSF50978">
    <property type="entry name" value="WD40 repeat-like"/>
    <property type="match status" value="1"/>
</dbReference>
<dbReference type="InterPro" id="IPR036322">
    <property type="entry name" value="WD40_repeat_dom_sf"/>
</dbReference>
<organism evidence="2 3">
    <name type="scientific">Penicillium frequentans</name>
    <dbReference type="NCBI Taxonomy" id="3151616"/>
    <lineage>
        <taxon>Eukaryota</taxon>
        <taxon>Fungi</taxon>
        <taxon>Dikarya</taxon>
        <taxon>Ascomycota</taxon>
        <taxon>Pezizomycotina</taxon>
        <taxon>Eurotiomycetes</taxon>
        <taxon>Eurotiomycetidae</taxon>
        <taxon>Eurotiales</taxon>
        <taxon>Aspergillaceae</taxon>
        <taxon>Penicillium</taxon>
    </lineage>
</organism>
<dbReference type="PANTHER" id="PTHR12616">
    <property type="entry name" value="VACUOLAR PROTEIN SORTING VPS41"/>
    <property type="match status" value="1"/>
</dbReference>
<dbReference type="GO" id="GO:0030897">
    <property type="term" value="C:HOPS complex"/>
    <property type="evidence" value="ECO:0007669"/>
    <property type="project" value="TreeGrafter"/>
</dbReference>
<dbReference type="Gene3D" id="2.130.10.10">
    <property type="entry name" value="YVTN repeat-like/Quinoprotein amine dehydrogenase"/>
    <property type="match status" value="1"/>
</dbReference>
<protein>
    <recommendedName>
        <fullName evidence="4">Vacuolar protein sorting-associated protein 41-like protein</fullName>
    </recommendedName>
</protein>
<feature type="compositionally biased region" description="Basic and acidic residues" evidence="1">
    <location>
        <begin position="34"/>
        <end position="44"/>
    </location>
</feature>
<dbReference type="GO" id="GO:0034058">
    <property type="term" value="P:endosomal vesicle fusion"/>
    <property type="evidence" value="ECO:0007669"/>
    <property type="project" value="TreeGrafter"/>
</dbReference>
<evidence type="ECO:0000313" key="2">
    <source>
        <dbReference type="EMBL" id="KAJ5541521.1"/>
    </source>
</evidence>
<evidence type="ECO:0008006" key="4">
    <source>
        <dbReference type="Google" id="ProtNLM"/>
    </source>
</evidence>
<reference evidence="2 3" key="1">
    <citation type="journal article" date="2023" name="IMA Fungus">
        <title>Comparative genomic study of the Penicillium genus elucidates a diverse pangenome and 15 lateral gene transfer events.</title>
        <authorList>
            <person name="Petersen C."/>
            <person name="Sorensen T."/>
            <person name="Nielsen M.R."/>
            <person name="Sondergaard T.E."/>
            <person name="Sorensen J.L."/>
            <person name="Fitzpatrick D.A."/>
            <person name="Frisvad J.C."/>
            <person name="Nielsen K.L."/>
        </authorList>
    </citation>
    <scope>NUCLEOTIDE SEQUENCE [LARGE SCALE GENOMIC DNA]</scope>
    <source>
        <strain evidence="2 3">IBT 35679</strain>
    </source>
</reference>
<feature type="compositionally biased region" description="Basic and acidic residues" evidence="1">
    <location>
        <begin position="157"/>
        <end position="168"/>
    </location>
</feature>